<keyword evidence="5 8" id="KW-0067">ATP-binding</keyword>
<evidence type="ECO:0000256" key="1">
    <source>
        <dbReference type="ARBA" id="ARBA00005077"/>
    </source>
</evidence>
<dbReference type="OrthoDB" id="9804328at2"/>
<dbReference type="HAMAP" id="MF_01209">
    <property type="entry name" value="CPSase_S_chain"/>
    <property type="match status" value="1"/>
</dbReference>
<dbReference type="CDD" id="cd01744">
    <property type="entry name" value="GATase1_CPSase"/>
    <property type="match status" value="1"/>
</dbReference>
<dbReference type="Pfam" id="PF00117">
    <property type="entry name" value="GATase"/>
    <property type="match status" value="1"/>
</dbReference>
<evidence type="ECO:0000256" key="7">
    <source>
        <dbReference type="ARBA" id="ARBA00048816"/>
    </source>
</evidence>
<evidence type="ECO:0000313" key="10">
    <source>
        <dbReference type="EMBL" id="ADB51622.1"/>
    </source>
</evidence>
<dbReference type="GO" id="GO:0006207">
    <property type="term" value="P:'de novo' pyrimidine nucleobase biosynthetic process"/>
    <property type="evidence" value="ECO:0007669"/>
    <property type="project" value="InterPro"/>
</dbReference>
<dbReference type="SMART" id="SM01097">
    <property type="entry name" value="CPSase_sm_chain"/>
    <property type="match status" value="1"/>
</dbReference>
<dbReference type="InterPro" id="IPR050472">
    <property type="entry name" value="Anth_synth/Amidotransfase"/>
</dbReference>
<comment type="function">
    <text evidence="8">Small subunit of the glutamine-dependent carbamoyl phosphate synthetase (CPSase). CPSase catalyzes the formation of carbamoyl phosphate from the ammonia moiety of glutamine, carbonate, and phosphate donated by ATP, constituting the first step of 2 biosynthetic pathways, one leading to arginine and/or urea and the other to pyrimidine nucleotides. The small subunit (glutamine amidotransferase) binds and cleaves glutamine to supply the large subunit with the substrate ammonia.</text>
</comment>
<dbReference type="InterPro" id="IPR017926">
    <property type="entry name" value="GATASE"/>
</dbReference>
<dbReference type="STRING" id="469383.Cwoe_3203"/>
<keyword evidence="8" id="KW-0665">Pyrimidine biosynthesis</keyword>
<dbReference type="NCBIfam" id="NF009475">
    <property type="entry name" value="PRK12838.1"/>
    <property type="match status" value="1"/>
</dbReference>
<dbReference type="PRINTS" id="PR00099">
    <property type="entry name" value="CPSGATASE"/>
</dbReference>
<evidence type="ECO:0000256" key="4">
    <source>
        <dbReference type="ARBA" id="ARBA00022741"/>
    </source>
</evidence>
<dbReference type="RefSeq" id="WP_012934673.1">
    <property type="nucleotide sequence ID" value="NC_013739.1"/>
</dbReference>
<evidence type="ECO:0000259" key="9">
    <source>
        <dbReference type="SMART" id="SM01097"/>
    </source>
</evidence>
<feature type="binding site" evidence="8">
    <location>
        <position position="261"/>
    </location>
    <ligand>
        <name>L-glutamine</name>
        <dbReference type="ChEBI" id="CHEBI:58359"/>
    </ligand>
</feature>
<dbReference type="EMBL" id="CP001854">
    <property type="protein sequence ID" value="ADB51622.1"/>
    <property type="molecule type" value="Genomic_DNA"/>
</dbReference>
<comment type="pathway">
    <text evidence="8">Pyrimidine metabolism; UMP biosynthesis via de novo pathway; (S)-dihydroorotate from bicarbonate: step 1/3.</text>
</comment>
<feature type="active site" evidence="8">
    <location>
        <position position="359"/>
    </location>
</feature>
<dbReference type="AlphaFoldDB" id="D3FE06"/>
<dbReference type="GO" id="GO:0006541">
    <property type="term" value="P:glutamine metabolic process"/>
    <property type="evidence" value="ECO:0007669"/>
    <property type="project" value="InterPro"/>
</dbReference>
<dbReference type="Pfam" id="PF00988">
    <property type="entry name" value="CPSase_sm_chain"/>
    <property type="match status" value="1"/>
</dbReference>
<feature type="domain" description="Carbamoyl-phosphate synthase small subunit N-terminal" evidence="9">
    <location>
        <begin position="5"/>
        <end position="135"/>
    </location>
</feature>
<dbReference type="SUPFAM" id="SSF52317">
    <property type="entry name" value="Class I glutamine amidotransferase-like"/>
    <property type="match status" value="1"/>
</dbReference>
<feature type="binding site" evidence="8">
    <location>
        <position position="304"/>
    </location>
    <ligand>
        <name>L-glutamine</name>
        <dbReference type="ChEBI" id="CHEBI:58359"/>
    </ligand>
</feature>
<feature type="binding site" evidence="8">
    <location>
        <position position="49"/>
    </location>
    <ligand>
        <name>L-glutamine</name>
        <dbReference type="ChEBI" id="CHEBI:58359"/>
    </ligand>
</feature>
<organism evidence="10 11">
    <name type="scientific">Conexibacter woesei (strain DSM 14684 / CCUG 47730 / CIP 108061 / JCM 11494 / NBRC 100937 / ID131577)</name>
    <dbReference type="NCBI Taxonomy" id="469383"/>
    <lineage>
        <taxon>Bacteria</taxon>
        <taxon>Bacillati</taxon>
        <taxon>Actinomycetota</taxon>
        <taxon>Thermoleophilia</taxon>
        <taxon>Solirubrobacterales</taxon>
        <taxon>Conexibacteraceae</taxon>
        <taxon>Conexibacter</taxon>
    </lineage>
</organism>
<evidence type="ECO:0000256" key="5">
    <source>
        <dbReference type="ARBA" id="ARBA00022840"/>
    </source>
</evidence>
<dbReference type="UniPathway" id="UPA00068">
    <property type="reaction ID" value="UER00171"/>
</dbReference>
<proteinExistence type="inferred from homology"/>
<reference evidence="11" key="2">
    <citation type="submission" date="2010-01" db="EMBL/GenBank/DDBJ databases">
        <title>The complete genome of Conexibacter woesei DSM 14684.</title>
        <authorList>
            <consortium name="US DOE Joint Genome Institute (JGI-PGF)"/>
            <person name="Lucas S."/>
            <person name="Copeland A."/>
            <person name="Lapidus A."/>
            <person name="Glavina del Rio T."/>
            <person name="Dalin E."/>
            <person name="Tice H."/>
            <person name="Bruce D."/>
            <person name="Goodwin L."/>
            <person name="Pitluck S."/>
            <person name="Kyrpides N."/>
            <person name="Mavromatis K."/>
            <person name="Ivanova N."/>
            <person name="Mikhailova N."/>
            <person name="Chertkov O."/>
            <person name="Brettin T."/>
            <person name="Detter J.C."/>
            <person name="Han C."/>
            <person name="Larimer F."/>
            <person name="Land M."/>
            <person name="Hauser L."/>
            <person name="Markowitz V."/>
            <person name="Cheng J.-F."/>
            <person name="Hugenholtz P."/>
            <person name="Woyke T."/>
            <person name="Wu D."/>
            <person name="Pukall R."/>
            <person name="Steenblock K."/>
            <person name="Schneider S."/>
            <person name="Klenk H.-P."/>
            <person name="Eisen J.A."/>
        </authorList>
    </citation>
    <scope>NUCLEOTIDE SEQUENCE [LARGE SCALE GENOMIC DNA]</scope>
    <source>
        <strain evidence="11">DSM 14684 / CIP 108061 / JCM 11494 / NBRC 100937 / ID131577</strain>
    </source>
</reference>
<dbReference type="InterPro" id="IPR006274">
    <property type="entry name" value="CarbamoylP_synth_ssu"/>
</dbReference>
<comment type="pathway">
    <text evidence="1 8">Amino-acid biosynthesis; L-arginine biosynthesis; carbamoyl phosphate from bicarbonate: step 1/1.</text>
</comment>
<feature type="binding site" evidence="8">
    <location>
        <position position="233"/>
    </location>
    <ligand>
        <name>L-glutamine</name>
        <dbReference type="ChEBI" id="CHEBI:58359"/>
    </ligand>
</feature>
<name>D3FE06_CONWI</name>
<dbReference type="GO" id="GO:0044205">
    <property type="term" value="P:'de novo' UMP biosynthetic process"/>
    <property type="evidence" value="ECO:0007669"/>
    <property type="project" value="UniProtKB-UniRule"/>
</dbReference>
<dbReference type="GO" id="GO:0004359">
    <property type="term" value="F:glutaminase activity"/>
    <property type="evidence" value="ECO:0007669"/>
    <property type="project" value="RHEA"/>
</dbReference>
<dbReference type="InterPro" id="IPR035686">
    <property type="entry name" value="CPSase_GATase1"/>
</dbReference>
<keyword evidence="11" id="KW-1185">Reference proteome</keyword>
<evidence type="ECO:0000256" key="2">
    <source>
        <dbReference type="ARBA" id="ARBA00007800"/>
    </source>
</evidence>
<feature type="binding site" evidence="8">
    <location>
        <position position="235"/>
    </location>
    <ligand>
        <name>L-glutamine</name>
        <dbReference type="ChEBI" id="CHEBI:58359"/>
    </ligand>
</feature>
<comment type="catalytic activity">
    <reaction evidence="8">
        <text>L-glutamine + H2O = L-glutamate + NH4(+)</text>
        <dbReference type="Rhea" id="RHEA:15889"/>
        <dbReference type="ChEBI" id="CHEBI:15377"/>
        <dbReference type="ChEBI" id="CHEBI:28938"/>
        <dbReference type="ChEBI" id="CHEBI:29985"/>
        <dbReference type="ChEBI" id="CHEBI:58359"/>
    </reaction>
</comment>
<dbReference type="eggNOG" id="COG0505">
    <property type="taxonomic scope" value="Bacteria"/>
</dbReference>
<dbReference type="SUPFAM" id="SSF52021">
    <property type="entry name" value="Carbamoyl phosphate synthetase, small subunit N-terminal domain"/>
    <property type="match status" value="1"/>
</dbReference>
<comment type="similarity">
    <text evidence="2 8">Belongs to the CarA family.</text>
</comment>
<dbReference type="KEGG" id="cwo:Cwoe_3203"/>
<evidence type="ECO:0000313" key="11">
    <source>
        <dbReference type="Proteomes" id="UP000008229"/>
    </source>
</evidence>
<feature type="binding site" evidence="8">
    <location>
        <position position="264"/>
    </location>
    <ligand>
        <name>L-glutamine</name>
        <dbReference type="ChEBI" id="CHEBI:58359"/>
    </ligand>
</feature>
<dbReference type="PROSITE" id="PS51273">
    <property type="entry name" value="GATASE_TYPE_1"/>
    <property type="match status" value="1"/>
</dbReference>
<protein>
    <recommendedName>
        <fullName evidence="8">Carbamoyl phosphate synthase small chain</fullName>
        <ecNumber evidence="8">6.3.5.5</ecNumber>
    </recommendedName>
    <alternativeName>
        <fullName evidence="8">Carbamoyl phosphate synthetase glutamine chain</fullName>
    </alternativeName>
</protein>
<feature type="active site" description="Nucleophile" evidence="8">
    <location>
        <position position="260"/>
    </location>
</feature>
<dbReference type="GO" id="GO:0005524">
    <property type="term" value="F:ATP binding"/>
    <property type="evidence" value="ECO:0007669"/>
    <property type="project" value="UniProtKB-UniRule"/>
</dbReference>
<accession>D3FE06</accession>
<keyword evidence="8" id="KW-0055">Arginine biosynthesis</keyword>
<dbReference type="PRINTS" id="PR00097">
    <property type="entry name" value="ANTSNTHASEII"/>
</dbReference>
<gene>
    <name evidence="8" type="primary">carA</name>
    <name evidence="10" type="ordered locus">Cwoe_3203</name>
</gene>
<evidence type="ECO:0000256" key="6">
    <source>
        <dbReference type="ARBA" id="ARBA00022962"/>
    </source>
</evidence>
<feature type="binding site" evidence="8">
    <location>
        <position position="302"/>
    </location>
    <ligand>
        <name>L-glutamine</name>
        <dbReference type="ChEBI" id="CHEBI:58359"/>
    </ligand>
</feature>
<keyword evidence="4 8" id="KW-0547">Nucleotide-binding</keyword>
<dbReference type="Proteomes" id="UP000008229">
    <property type="component" value="Chromosome"/>
</dbReference>
<dbReference type="PRINTS" id="PR00096">
    <property type="entry name" value="GATASE"/>
</dbReference>
<dbReference type="Gene3D" id="3.40.50.880">
    <property type="match status" value="1"/>
</dbReference>
<feature type="active site" evidence="8">
    <location>
        <position position="361"/>
    </location>
</feature>
<dbReference type="NCBIfam" id="TIGR01368">
    <property type="entry name" value="CPSaseIIsmall"/>
    <property type="match status" value="1"/>
</dbReference>
<dbReference type="UniPathway" id="UPA00070">
    <property type="reaction ID" value="UER00115"/>
</dbReference>
<comment type="subunit">
    <text evidence="8">Composed of two chains; the small (or glutamine) chain promotes the hydrolysis of glutamine to ammonia, which is used by the large (or ammonia) chain to synthesize carbamoyl phosphate. Tetramer of heterodimers (alpha,beta)4.</text>
</comment>
<evidence type="ECO:0000256" key="3">
    <source>
        <dbReference type="ARBA" id="ARBA00022598"/>
    </source>
</evidence>
<dbReference type="Gene3D" id="3.50.30.20">
    <property type="entry name" value="Carbamoyl-phosphate synthase small subunit, N-terminal domain"/>
    <property type="match status" value="1"/>
</dbReference>
<dbReference type="InterPro" id="IPR002474">
    <property type="entry name" value="CarbamoylP_synth_ssu_N"/>
</dbReference>
<keyword evidence="8" id="KW-0028">Amino-acid biosynthesis</keyword>
<keyword evidence="6 8" id="KW-0315">Glutamine amidotransferase</keyword>
<sequence>MSNEATAYVLLEDGERFDGIACGADGHAVGEVVFTTGMTGYQEAVTDPSFAGQLITFTTAHVGNYGVSAEAMESGRIHARAAIMRAATNREDAPGAEGGWLDWLRDCGIPGITDLDTRALVRHIRDAGAMRGGVFPASLSEDDARALIAAEPSMAGRDLAREVTPEALVRLEPLGEGPLGSDGPTIAMIDTGVKSSIVRNLRERGATVELHPCGTSAATLLAGDADAFFMANGPGDPAALGYVVETLRGLVGKKPVYGICLGHQLLCRAVGLETYKLPFGHRGSNHPVKDLSTGRVEITSQNHGFAVRGPDGGERVETDEPVRWETDFGAAELTHVNLYDRTVEGLTLRDVQGATVQYHPEAGPGPHDSLYLFDRFIKEIAGA</sequence>
<evidence type="ECO:0000256" key="8">
    <source>
        <dbReference type="HAMAP-Rule" id="MF_01209"/>
    </source>
</evidence>
<dbReference type="PANTHER" id="PTHR43418">
    <property type="entry name" value="MULTIFUNCTIONAL TRYPTOPHAN BIOSYNTHESIS PROTEIN-RELATED"/>
    <property type="match status" value="1"/>
</dbReference>
<comment type="catalytic activity">
    <reaction evidence="7 8">
        <text>hydrogencarbonate + L-glutamine + 2 ATP + H2O = carbamoyl phosphate + L-glutamate + 2 ADP + phosphate + 2 H(+)</text>
        <dbReference type="Rhea" id="RHEA:18633"/>
        <dbReference type="ChEBI" id="CHEBI:15377"/>
        <dbReference type="ChEBI" id="CHEBI:15378"/>
        <dbReference type="ChEBI" id="CHEBI:17544"/>
        <dbReference type="ChEBI" id="CHEBI:29985"/>
        <dbReference type="ChEBI" id="CHEBI:30616"/>
        <dbReference type="ChEBI" id="CHEBI:43474"/>
        <dbReference type="ChEBI" id="CHEBI:58228"/>
        <dbReference type="ChEBI" id="CHEBI:58359"/>
        <dbReference type="ChEBI" id="CHEBI:456216"/>
        <dbReference type="EC" id="6.3.5.5"/>
    </reaction>
</comment>
<dbReference type="GO" id="GO:0004088">
    <property type="term" value="F:carbamoyl-phosphate synthase (glutamine-hydrolyzing) activity"/>
    <property type="evidence" value="ECO:0007669"/>
    <property type="project" value="UniProtKB-UniRule"/>
</dbReference>
<feature type="region of interest" description="CPSase" evidence="8">
    <location>
        <begin position="1"/>
        <end position="184"/>
    </location>
</feature>
<dbReference type="HOGENOM" id="CLU_035901_2_1_11"/>
<dbReference type="GO" id="GO:0006526">
    <property type="term" value="P:L-arginine biosynthetic process"/>
    <property type="evidence" value="ECO:0007669"/>
    <property type="project" value="UniProtKB-UniRule"/>
</dbReference>
<dbReference type="InterPro" id="IPR029062">
    <property type="entry name" value="Class_I_gatase-like"/>
</dbReference>
<feature type="binding site" evidence="8">
    <location>
        <position position="305"/>
    </location>
    <ligand>
        <name>L-glutamine</name>
        <dbReference type="ChEBI" id="CHEBI:58359"/>
    </ligand>
</feature>
<dbReference type="InterPro" id="IPR036480">
    <property type="entry name" value="CarbP_synth_ssu_N_sf"/>
</dbReference>
<dbReference type="EC" id="6.3.5.5" evidence="8"/>
<reference evidence="10 11" key="1">
    <citation type="journal article" date="2010" name="Stand. Genomic Sci.">
        <title>Complete genome sequence of Conexibacter woesei type strain (ID131577).</title>
        <authorList>
            <person name="Pukall R."/>
            <person name="Lapidus A."/>
            <person name="Glavina Del Rio T."/>
            <person name="Copeland A."/>
            <person name="Tice H."/>
            <person name="Cheng J.-F."/>
            <person name="Lucas S."/>
            <person name="Chen F."/>
            <person name="Nolan M."/>
            <person name="Bruce D."/>
            <person name="Goodwin L."/>
            <person name="Pitluck S."/>
            <person name="Mavromatis K."/>
            <person name="Ivanova N."/>
            <person name="Ovchinnikova G."/>
            <person name="Pati A."/>
            <person name="Chen A."/>
            <person name="Palaniappan K."/>
            <person name="Land M."/>
            <person name="Hauser L."/>
            <person name="Chang Y.-J."/>
            <person name="Jeffries C.D."/>
            <person name="Chain P."/>
            <person name="Meincke L."/>
            <person name="Sims D."/>
            <person name="Brettin T."/>
            <person name="Detter J.C."/>
            <person name="Rohde M."/>
            <person name="Goeker M."/>
            <person name="Bristow J."/>
            <person name="Eisen J.A."/>
            <person name="Markowitz V."/>
            <person name="Kyrpides N.C."/>
            <person name="Klenk H.-P."/>
            <person name="Hugenholtz P."/>
        </authorList>
    </citation>
    <scope>NUCLEOTIDE SEQUENCE [LARGE SCALE GENOMIC DNA]</scope>
    <source>
        <strain evidence="11">DSM 14684 / CIP 108061 / JCM 11494 / NBRC 100937 / ID131577</strain>
    </source>
</reference>
<keyword evidence="3 8" id="KW-0436">Ligase</keyword>
<dbReference type="PANTHER" id="PTHR43418:SF7">
    <property type="entry name" value="CARBAMOYL-PHOSPHATE SYNTHASE SMALL CHAIN"/>
    <property type="match status" value="1"/>
</dbReference>